<dbReference type="CDD" id="cd00093">
    <property type="entry name" value="HTH_XRE"/>
    <property type="match status" value="1"/>
</dbReference>
<dbReference type="PROSITE" id="PS50943">
    <property type="entry name" value="HTH_CROC1"/>
    <property type="match status" value="1"/>
</dbReference>
<dbReference type="Gene3D" id="1.10.260.40">
    <property type="entry name" value="lambda repressor-like DNA-binding domains"/>
    <property type="match status" value="1"/>
</dbReference>
<dbReference type="NCBIfam" id="NF041951">
    <property type="entry name" value="phage_RstR"/>
    <property type="match status" value="1"/>
</dbReference>
<feature type="domain" description="HTH cro/C1-type" evidence="2">
    <location>
        <begin position="17"/>
        <end position="71"/>
    </location>
</feature>
<dbReference type="Pfam" id="PF01381">
    <property type="entry name" value="HTH_3"/>
    <property type="match status" value="1"/>
</dbReference>
<reference evidence="3 4" key="1">
    <citation type="submission" date="2017-01" db="EMBL/GenBank/DDBJ databases">
        <title>Deconstructing symbiosis and pathogenesis requirements using a combined genomic-metabolomic approach.</title>
        <authorList>
            <person name="Tobias N.J."/>
            <person name="Wolff H."/>
            <person name="Djahanschiri B."/>
            <person name="Ebersberger I."/>
            <person name="Bode H.B."/>
        </authorList>
    </citation>
    <scope>NUCLEOTIDE SEQUENCE [LARGE SCALE GENOMIC DNA]</scope>
    <source>
        <strain evidence="3 4">DSM 4764</strain>
    </source>
</reference>
<comment type="caution">
    <text evidence="3">The sequence shown here is derived from an EMBL/GenBank/DDBJ whole genome shotgun (WGS) entry which is preliminary data.</text>
</comment>
<dbReference type="InterPro" id="IPR010982">
    <property type="entry name" value="Lambda_DNA-bd_dom_sf"/>
</dbReference>
<dbReference type="PANTHER" id="PTHR46558:SF11">
    <property type="entry name" value="HTH-TYPE TRANSCRIPTIONAL REGULATOR XRE"/>
    <property type="match status" value="1"/>
</dbReference>
<dbReference type="RefSeq" id="WP_244182545.1">
    <property type="nucleotide sequence ID" value="NZ_CAWNHF010000165.1"/>
</dbReference>
<dbReference type="GO" id="GO:0003677">
    <property type="term" value="F:DNA binding"/>
    <property type="evidence" value="ECO:0007669"/>
    <property type="project" value="UniProtKB-KW"/>
</dbReference>
<proteinExistence type="predicted"/>
<protein>
    <submittedName>
        <fullName evidence="3">Transcriptional regulator</fullName>
    </submittedName>
</protein>
<dbReference type="SUPFAM" id="SSF47413">
    <property type="entry name" value="lambda repressor-like DNA-binding domains"/>
    <property type="match status" value="1"/>
</dbReference>
<evidence type="ECO:0000259" key="2">
    <source>
        <dbReference type="PROSITE" id="PS50943"/>
    </source>
</evidence>
<dbReference type="SMART" id="SM00530">
    <property type="entry name" value="HTH_XRE"/>
    <property type="match status" value="1"/>
</dbReference>
<dbReference type="PANTHER" id="PTHR46558">
    <property type="entry name" value="TRACRIPTIONAL REGULATORY PROTEIN-RELATED-RELATED"/>
    <property type="match status" value="1"/>
</dbReference>
<organism evidence="3 4">
    <name type="scientific">Xenorhabdus beddingii</name>
    <dbReference type="NCBI Taxonomy" id="40578"/>
    <lineage>
        <taxon>Bacteria</taxon>
        <taxon>Pseudomonadati</taxon>
        <taxon>Pseudomonadota</taxon>
        <taxon>Gammaproteobacteria</taxon>
        <taxon>Enterobacterales</taxon>
        <taxon>Morganellaceae</taxon>
        <taxon>Xenorhabdus</taxon>
    </lineage>
</organism>
<evidence type="ECO:0000313" key="4">
    <source>
        <dbReference type="Proteomes" id="UP000194204"/>
    </source>
</evidence>
<gene>
    <name evidence="3" type="ORF">Xbed_03602</name>
</gene>
<sequence length="122" mass="13995">MGTVFLWLNPMQFPTRLIQFRKAQNFTQQELADAAQVHVNQIKRYEAGSAQPTLEAFVRIAKALHVSLDTLVFSEEERKPADDLSLHFEAISQFEADEKAVAKAVLEGLILKHQSDRFRRQQ</sequence>
<dbReference type="InterPro" id="IPR049639">
    <property type="entry name" value="RstR"/>
</dbReference>
<dbReference type="Proteomes" id="UP000194204">
    <property type="component" value="Unassembled WGS sequence"/>
</dbReference>
<keyword evidence="4" id="KW-1185">Reference proteome</keyword>
<dbReference type="STRING" id="40578.Xbed_03602"/>
<dbReference type="InterPro" id="IPR001387">
    <property type="entry name" value="Cro/C1-type_HTH"/>
</dbReference>
<dbReference type="AlphaFoldDB" id="A0A1Y2SCQ0"/>
<keyword evidence="1" id="KW-0238">DNA-binding</keyword>
<accession>A0A1Y2SCQ0</accession>
<evidence type="ECO:0000256" key="1">
    <source>
        <dbReference type="ARBA" id="ARBA00023125"/>
    </source>
</evidence>
<name>A0A1Y2SCQ0_9GAMM</name>
<evidence type="ECO:0000313" key="3">
    <source>
        <dbReference type="EMBL" id="OTA15311.1"/>
    </source>
</evidence>
<dbReference type="EMBL" id="MUBK01000058">
    <property type="protein sequence ID" value="OTA15311.1"/>
    <property type="molecule type" value="Genomic_DNA"/>
</dbReference>